<reference evidence="1" key="1">
    <citation type="submission" date="2021-02" db="EMBL/GenBank/DDBJ databases">
        <title>Fulvivirga sp. S481 isolated from sea water.</title>
        <authorList>
            <person name="Bae S.S."/>
            <person name="Baek K."/>
        </authorList>
    </citation>
    <scope>NUCLEOTIDE SEQUENCE</scope>
    <source>
        <strain evidence="1">S481</strain>
    </source>
</reference>
<accession>A0A975A288</accession>
<dbReference type="EMBL" id="CP070608">
    <property type="protein sequence ID" value="QSE99186.1"/>
    <property type="molecule type" value="Genomic_DNA"/>
</dbReference>
<dbReference type="AlphaFoldDB" id="A0A975A288"/>
<proteinExistence type="predicted"/>
<dbReference type="RefSeq" id="WP_205723697.1">
    <property type="nucleotide sequence ID" value="NZ_CP070608.1"/>
</dbReference>
<organism evidence="1 2">
    <name type="scientific">Fulvivirga lutea</name>
    <dbReference type="NCBI Taxonomy" id="2810512"/>
    <lineage>
        <taxon>Bacteria</taxon>
        <taxon>Pseudomonadati</taxon>
        <taxon>Bacteroidota</taxon>
        <taxon>Cytophagia</taxon>
        <taxon>Cytophagales</taxon>
        <taxon>Fulvivirgaceae</taxon>
        <taxon>Fulvivirga</taxon>
    </lineage>
</organism>
<dbReference type="Proteomes" id="UP000662783">
    <property type="component" value="Chromosome"/>
</dbReference>
<protein>
    <submittedName>
        <fullName evidence="1">Helix-turn-helix domain-containing protein</fullName>
    </submittedName>
</protein>
<gene>
    <name evidence="1" type="ORF">JR347_08885</name>
</gene>
<evidence type="ECO:0000313" key="2">
    <source>
        <dbReference type="Proteomes" id="UP000662783"/>
    </source>
</evidence>
<keyword evidence="2" id="KW-1185">Reference proteome</keyword>
<sequence>MNQICLEKDFVIRAVTNIIDQTCPSYKDKPKSPWVSAKEAKELLQISSDTTLQNFRNQGKLTYAKVTPKTIIYSLESINQYIKSKTHDRF</sequence>
<evidence type="ECO:0000313" key="1">
    <source>
        <dbReference type="EMBL" id="QSE99186.1"/>
    </source>
</evidence>
<name>A0A975A288_9BACT</name>
<dbReference type="KEGG" id="fuv:JR347_08885"/>